<dbReference type="EMBL" id="VUNQ01000050">
    <property type="protein sequence ID" value="MSU02986.1"/>
    <property type="molecule type" value="Genomic_DNA"/>
</dbReference>
<dbReference type="AlphaFoldDB" id="A0A6N7XN96"/>
<reference evidence="1 2" key="1">
    <citation type="submission" date="2019-09" db="EMBL/GenBank/DDBJ databases">
        <title>In-depth cultivation of the pig gut microbiome towards novel bacterial diversity and tailored functional studies.</title>
        <authorList>
            <person name="Wylensek D."/>
            <person name="Hitch T.C.A."/>
            <person name="Clavel T."/>
        </authorList>
    </citation>
    <scope>NUCLEOTIDE SEQUENCE [LARGE SCALE GENOMIC DNA]</scope>
    <source>
        <strain evidence="1 2">WCA3-693-APC-4?</strain>
    </source>
</reference>
<gene>
    <name evidence="1" type="ORF">FYJ83_16100</name>
</gene>
<dbReference type="RefSeq" id="WP_154442339.1">
    <property type="nucleotide sequence ID" value="NZ_JAHLPJ010000001.1"/>
</dbReference>
<protein>
    <submittedName>
        <fullName evidence="1">Uncharacterized protein</fullName>
    </submittedName>
</protein>
<proteinExistence type="predicted"/>
<comment type="caution">
    <text evidence="1">The sequence shown here is derived from an EMBL/GenBank/DDBJ whole genome shotgun (WGS) entry which is preliminary data.</text>
</comment>
<evidence type="ECO:0000313" key="1">
    <source>
        <dbReference type="EMBL" id="MSU02986.1"/>
    </source>
</evidence>
<keyword evidence="2" id="KW-1185">Reference proteome</keyword>
<sequence length="63" mass="7590">MRGRNTENLIIDIDSRMPNYQQKRYVLMKFFHRDKHIVFSDVGKGRRRKEVFDGVEVIMGMVM</sequence>
<accession>A0A6N7XN96</accession>
<name>A0A6N7XN96_9FIRM</name>
<evidence type="ECO:0000313" key="2">
    <source>
        <dbReference type="Proteomes" id="UP000469523"/>
    </source>
</evidence>
<dbReference type="Proteomes" id="UP000469523">
    <property type="component" value="Unassembled WGS sequence"/>
</dbReference>
<organism evidence="1 2">
    <name type="scientific">Tissierella pigra</name>
    <dbReference type="NCBI Taxonomy" id="2607614"/>
    <lineage>
        <taxon>Bacteria</taxon>
        <taxon>Bacillati</taxon>
        <taxon>Bacillota</taxon>
        <taxon>Tissierellia</taxon>
        <taxon>Tissierellales</taxon>
        <taxon>Tissierellaceae</taxon>
        <taxon>Tissierella</taxon>
    </lineage>
</organism>